<dbReference type="InterPro" id="IPR006121">
    <property type="entry name" value="HMA_dom"/>
</dbReference>
<name>Q21ZC2_ALBFT</name>
<accession>Q21ZC2</accession>
<dbReference type="STRING" id="338969.Rfer_1143"/>
<dbReference type="CDD" id="cd00371">
    <property type="entry name" value="HMA"/>
    <property type="match status" value="1"/>
</dbReference>
<feature type="domain" description="HMA" evidence="2">
    <location>
        <begin position="2"/>
        <end position="68"/>
    </location>
</feature>
<sequence>MKTSVIEVHDMLSVLSVDEVEERIGAVPGVESVTVNFAARSATVRYDETRLEVGDIKSAVRQRGYEPVVPSASVRADSATAVRQDKAVPLTAPTPAPAPLAATPEATPGPADLAGNKQEGQAASDKI</sequence>
<keyword evidence="4" id="KW-1185">Reference proteome</keyword>
<feature type="compositionally biased region" description="Low complexity" evidence="1">
    <location>
        <begin position="99"/>
        <end position="111"/>
    </location>
</feature>
<proteinExistence type="predicted"/>
<dbReference type="GO" id="GO:0046872">
    <property type="term" value="F:metal ion binding"/>
    <property type="evidence" value="ECO:0007669"/>
    <property type="project" value="InterPro"/>
</dbReference>
<dbReference type="EMBL" id="CP000267">
    <property type="protein sequence ID" value="ABD68881.1"/>
    <property type="molecule type" value="Genomic_DNA"/>
</dbReference>
<feature type="region of interest" description="Disordered" evidence="1">
    <location>
        <begin position="71"/>
        <end position="127"/>
    </location>
</feature>
<dbReference type="RefSeq" id="WP_011463450.1">
    <property type="nucleotide sequence ID" value="NC_007908.1"/>
</dbReference>
<evidence type="ECO:0000259" key="2">
    <source>
        <dbReference type="PROSITE" id="PS50846"/>
    </source>
</evidence>
<dbReference type="AlphaFoldDB" id="Q21ZC2"/>
<dbReference type="OrthoDB" id="8913042at2"/>
<gene>
    <name evidence="3" type="ordered locus">Rfer_1143</name>
</gene>
<dbReference type="SUPFAM" id="SSF55008">
    <property type="entry name" value="HMA, heavy metal-associated domain"/>
    <property type="match status" value="1"/>
</dbReference>
<dbReference type="eggNOG" id="COG2608">
    <property type="taxonomic scope" value="Bacteria"/>
</dbReference>
<reference evidence="4" key="1">
    <citation type="submission" date="2006-02" db="EMBL/GenBank/DDBJ databases">
        <title>Complete sequence of chromosome of Rhodoferax ferrireducens DSM 15236.</title>
        <authorList>
            <person name="Copeland A."/>
            <person name="Lucas S."/>
            <person name="Lapidus A."/>
            <person name="Barry K."/>
            <person name="Detter J.C."/>
            <person name="Glavina del Rio T."/>
            <person name="Hammon N."/>
            <person name="Israni S."/>
            <person name="Pitluck S."/>
            <person name="Brettin T."/>
            <person name="Bruce D."/>
            <person name="Han C."/>
            <person name="Tapia R."/>
            <person name="Gilna P."/>
            <person name="Kiss H."/>
            <person name="Schmutz J."/>
            <person name="Larimer F."/>
            <person name="Land M."/>
            <person name="Kyrpides N."/>
            <person name="Ivanova N."/>
            <person name="Richardson P."/>
        </authorList>
    </citation>
    <scope>NUCLEOTIDE SEQUENCE [LARGE SCALE GENOMIC DNA]</scope>
    <source>
        <strain evidence="4">ATCC BAA-621 / DSM 15236 / T118</strain>
    </source>
</reference>
<dbReference type="PROSITE" id="PS50846">
    <property type="entry name" value="HMA_2"/>
    <property type="match status" value="1"/>
</dbReference>
<dbReference type="KEGG" id="rfr:Rfer_1143"/>
<dbReference type="Proteomes" id="UP000008332">
    <property type="component" value="Chromosome"/>
</dbReference>
<dbReference type="InterPro" id="IPR036163">
    <property type="entry name" value="HMA_dom_sf"/>
</dbReference>
<evidence type="ECO:0000313" key="3">
    <source>
        <dbReference type="EMBL" id="ABD68881.1"/>
    </source>
</evidence>
<evidence type="ECO:0000313" key="4">
    <source>
        <dbReference type="Proteomes" id="UP000008332"/>
    </source>
</evidence>
<organism evidence="3 4">
    <name type="scientific">Albidiferax ferrireducens (strain ATCC BAA-621 / DSM 15236 / T118)</name>
    <name type="common">Rhodoferax ferrireducens</name>
    <dbReference type="NCBI Taxonomy" id="338969"/>
    <lineage>
        <taxon>Bacteria</taxon>
        <taxon>Pseudomonadati</taxon>
        <taxon>Pseudomonadota</taxon>
        <taxon>Betaproteobacteria</taxon>
        <taxon>Burkholderiales</taxon>
        <taxon>Comamonadaceae</taxon>
        <taxon>Rhodoferax</taxon>
    </lineage>
</organism>
<dbReference type="Gene3D" id="3.30.70.100">
    <property type="match status" value="1"/>
</dbReference>
<protein>
    <submittedName>
        <fullName evidence="3">Heavy metal transport/detoxification protein</fullName>
    </submittedName>
</protein>
<evidence type="ECO:0000256" key="1">
    <source>
        <dbReference type="SAM" id="MobiDB-lite"/>
    </source>
</evidence>
<dbReference type="Pfam" id="PF00403">
    <property type="entry name" value="HMA"/>
    <property type="match status" value="1"/>
</dbReference>
<dbReference type="HOGENOM" id="CLU_149324_0_0_4"/>